<sequence length="185" mass="19047">MTAPVARRAAAVSRRVLVSRRAVLGTGAAVGLAAALAACDDVPLEQTRPGAFAPPAATALPTPGPDPDRALLEAALLLEATQVARLDRALRMRLPRDVSRRLAAARAVHSAHVEVLRGDDPAPRATAPDPPQRRLLGRLPAIEASIAEQHASGALGAESGPFARILASMAAAARQQATLLAGDQP</sequence>
<proteinExistence type="predicted"/>
<dbReference type="InterPro" id="IPR006311">
    <property type="entry name" value="TAT_signal"/>
</dbReference>
<organism evidence="1 2">
    <name type="scientific">Nocardioides marmoribigeumensis</name>
    <dbReference type="NCBI Taxonomy" id="433649"/>
    <lineage>
        <taxon>Bacteria</taxon>
        <taxon>Bacillati</taxon>
        <taxon>Actinomycetota</taxon>
        <taxon>Actinomycetes</taxon>
        <taxon>Propionibacteriales</taxon>
        <taxon>Nocardioidaceae</taxon>
        <taxon>Nocardioides</taxon>
    </lineage>
</organism>
<dbReference type="EMBL" id="JAVDYG010000001">
    <property type="protein sequence ID" value="MDR7361405.1"/>
    <property type="molecule type" value="Genomic_DNA"/>
</dbReference>
<protein>
    <recommendedName>
        <fullName evidence="3">DUF4439 domain-containing protein</fullName>
    </recommendedName>
</protein>
<accession>A0ABU2BRY9</accession>
<dbReference type="Proteomes" id="UP001183648">
    <property type="component" value="Unassembled WGS sequence"/>
</dbReference>
<evidence type="ECO:0000313" key="1">
    <source>
        <dbReference type="EMBL" id="MDR7361405.1"/>
    </source>
</evidence>
<comment type="caution">
    <text evidence="1">The sequence shown here is derived from an EMBL/GenBank/DDBJ whole genome shotgun (WGS) entry which is preliminary data.</text>
</comment>
<keyword evidence="2" id="KW-1185">Reference proteome</keyword>
<dbReference type="PROSITE" id="PS51318">
    <property type="entry name" value="TAT"/>
    <property type="match status" value="1"/>
</dbReference>
<evidence type="ECO:0000313" key="2">
    <source>
        <dbReference type="Proteomes" id="UP001183648"/>
    </source>
</evidence>
<gene>
    <name evidence="1" type="ORF">J2S63_000958</name>
</gene>
<dbReference type="RefSeq" id="WP_310299345.1">
    <property type="nucleotide sequence ID" value="NZ_BAAAPS010000007.1"/>
</dbReference>
<reference evidence="1 2" key="1">
    <citation type="submission" date="2023-07" db="EMBL/GenBank/DDBJ databases">
        <title>Sequencing the genomes of 1000 actinobacteria strains.</title>
        <authorList>
            <person name="Klenk H.-P."/>
        </authorList>
    </citation>
    <scope>NUCLEOTIDE SEQUENCE [LARGE SCALE GENOMIC DNA]</scope>
    <source>
        <strain evidence="1 2">DSM 19426</strain>
    </source>
</reference>
<name>A0ABU2BRY9_9ACTN</name>
<evidence type="ECO:0008006" key="3">
    <source>
        <dbReference type="Google" id="ProtNLM"/>
    </source>
</evidence>